<dbReference type="GO" id="GO:0003700">
    <property type="term" value="F:DNA-binding transcription factor activity"/>
    <property type="evidence" value="ECO:0007669"/>
    <property type="project" value="TreeGrafter"/>
</dbReference>
<comment type="caution">
    <text evidence="6">The sequence shown here is derived from an EMBL/GenBank/DDBJ whole genome shotgun (WGS) entry which is preliminary data.</text>
</comment>
<dbReference type="Proteomes" id="UP000530424">
    <property type="component" value="Unassembled WGS sequence"/>
</dbReference>
<feature type="domain" description="HTH tetR-type" evidence="5">
    <location>
        <begin position="17"/>
        <end position="77"/>
    </location>
</feature>
<protein>
    <submittedName>
        <fullName evidence="6">AcrR family transcriptional regulator</fullName>
    </submittedName>
</protein>
<evidence type="ECO:0000256" key="3">
    <source>
        <dbReference type="ARBA" id="ARBA00023163"/>
    </source>
</evidence>
<dbReference type="FunFam" id="1.10.10.60:FF:000141">
    <property type="entry name" value="TetR family transcriptional regulator"/>
    <property type="match status" value="1"/>
</dbReference>
<keyword evidence="3" id="KW-0804">Transcription</keyword>
<evidence type="ECO:0000259" key="5">
    <source>
        <dbReference type="PROSITE" id="PS50977"/>
    </source>
</evidence>
<accession>A0A853BZ34</accession>
<evidence type="ECO:0000256" key="4">
    <source>
        <dbReference type="PROSITE-ProRule" id="PRU00335"/>
    </source>
</evidence>
<dbReference type="PRINTS" id="PR00455">
    <property type="entry name" value="HTHTETR"/>
</dbReference>
<dbReference type="GO" id="GO:0045892">
    <property type="term" value="P:negative regulation of DNA-templated transcription"/>
    <property type="evidence" value="ECO:0007669"/>
    <property type="project" value="UniProtKB-ARBA"/>
</dbReference>
<dbReference type="InterPro" id="IPR009057">
    <property type="entry name" value="Homeodomain-like_sf"/>
</dbReference>
<gene>
    <name evidence="6" type="ORF">HNR19_000909</name>
</gene>
<dbReference type="SUPFAM" id="SSF46689">
    <property type="entry name" value="Homeodomain-like"/>
    <property type="match status" value="1"/>
</dbReference>
<evidence type="ECO:0000313" key="7">
    <source>
        <dbReference type="Proteomes" id="UP000530424"/>
    </source>
</evidence>
<dbReference type="AlphaFoldDB" id="A0A853BZ34"/>
<dbReference type="InterPro" id="IPR050109">
    <property type="entry name" value="HTH-type_TetR-like_transc_reg"/>
</dbReference>
<dbReference type="Pfam" id="PF00440">
    <property type="entry name" value="TetR_N"/>
    <property type="match status" value="1"/>
</dbReference>
<dbReference type="GO" id="GO:0000976">
    <property type="term" value="F:transcription cis-regulatory region binding"/>
    <property type="evidence" value="ECO:0007669"/>
    <property type="project" value="TreeGrafter"/>
</dbReference>
<feature type="DNA-binding region" description="H-T-H motif" evidence="4">
    <location>
        <begin position="40"/>
        <end position="59"/>
    </location>
</feature>
<organism evidence="6 7">
    <name type="scientific">Nocardioides thalensis</name>
    <dbReference type="NCBI Taxonomy" id="1914755"/>
    <lineage>
        <taxon>Bacteria</taxon>
        <taxon>Bacillati</taxon>
        <taxon>Actinomycetota</taxon>
        <taxon>Actinomycetes</taxon>
        <taxon>Propionibacteriales</taxon>
        <taxon>Nocardioidaceae</taxon>
        <taxon>Nocardioides</taxon>
    </lineage>
</organism>
<name>A0A853BZ34_9ACTN</name>
<reference evidence="6 7" key="1">
    <citation type="submission" date="2020-07" db="EMBL/GenBank/DDBJ databases">
        <title>Sequencing the genomes of 1000 actinobacteria strains.</title>
        <authorList>
            <person name="Klenk H.-P."/>
        </authorList>
    </citation>
    <scope>NUCLEOTIDE SEQUENCE [LARGE SCALE GENOMIC DNA]</scope>
    <source>
        <strain evidence="6 7">DSM 103833</strain>
    </source>
</reference>
<proteinExistence type="predicted"/>
<dbReference type="PANTHER" id="PTHR30055:SF226">
    <property type="entry name" value="HTH-TYPE TRANSCRIPTIONAL REGULATOR PKSA"/>
    <property type="match status" value="1"/>
</dbReference>
<keyword evidence="1" id="KW-0805">Transcription regulation</keyword>
<evidence type="ECO:0000256" key="1">
    <source>
        <dbReference type="ARBA" id="ARBA00023015"/>
    </source>
</evidence>
<keyword evidence="2 4" id="KW-0238">DNA-binding</keyword>
<keyword evidence="7" id="KW-1185">Reference proteome</keyword>
<dbReference type="InterPro" id="IPR001647">
    <property type="entry name" value="HTH_TetR"/>
</dbReference>
<dbReference type="PANTHER" id="PTHR30055">
    <property type="entry name" value="HTH-TYPE TRANSCRIPTIONAL REGULATOR RUTR"/>
    <property type="match status" value="1"/>
</dbReference>
<sequence length="206" mass="21893">MTTAPARRSGTKGVARADREAQILDVAGAVFAERGFALAAVGEIAERAGISKPLIYNYFGSKDGLLTACLERAAALVADEIGRTAALGEVGLARALVTLDGIFAVLEPQPWAWRLLNDPTLPGDPAVEAVLTTYRNRMAAFAADGVGELMRIAGDDDATDLDAMIAVWTSVFDALVTWWIDHPEESPEAMSARCERLFAAVFGPAE</sequence>
<dbReference type="PROSITE" id="PS50977">
    <property type="entry name" value="HTH_TETR_2"/>
    <property type="match status" value="1"/>
</dbReference>
<evidence type="ECO:0000256" key="2">
    <source>
        <dbReference type="ARBA" id="ARBA00023125"/>
    </source>
</evidence>
<evidence type="ECO:0000313" key="6">
    <source>
        <dbReference type="EMBL" id="NYJ00211.1"/>
    </source>
</evidence>
<dbReference type="EMBL" id="JACCFP010000001">
    <property type="protein sequence ID" value="NYJ00211.1"/>
    <property type="molecule type" value="Genomic_DNA"/>
</dbReference>
<dbReference type="Gene3D" id="1.10.357.10">
    <property type="entry name" value="Tetracycline Repressor, domain 2"/>
    <property type="match status" value="1"/>
</dbReference>
<dbReference type="RefSeq" id="WP_179666836.1">
    <property type="nucleotide sequence ID" value="NZ_JACCFP010000001.1"/>
</dbReference>